<dbReference type="GO" id="GO:0016671">
    <property type="term" value="F:oxidoreductase activity, acting on a sulfur group of donors, disulfide as acceptor"/>
    <property type="evidence" value="ECO:0007669"/>
    <property type="project" value="InterPro"/>
</dbReference>
<dbReference type="EMBL" id="JANTQA010000060">
    <property type="protein sequence ID" value="KAJ3428266.1"/>
    <property type="molecule type" value="Genomic_DNA"/>
</dbReference>
<dbReference type="InterPro" id="IPR004911">
    <property type="entry name" value="Interferon-induced_GILT"/>
</dbReference>
<dbReference type="GO" id="GO:0005576">
    <property type="term" value="C:extracellular region"/>
    <property type="evidence" value="ECO:0007669"/>
    <property type="project" value="UniProtKB-SubCell"/>
</dbReference>
<feature type="signal peptide" evidence="6">
    <location>
        <begin position="1"/>
        <end position="24"/>
    </location>
</feature>
<accession>A0AAV7YEJ2</accession>
<dbReference type="Proteomes" id="UP001146793">
    <property type="component" value="Unassembled WGS sequence"/>
</dbReference>
<keyword evidence="3" id="KW-0964">Secreted</keyword>
<dbReference type="PANTHER" id="PTHR13234:SF8">
    <property type="entry name" value="GAMMA-INTERFERON-INDUCIBLE LYSOSOMAL THIOL REDUCTASE"/>
    <property type="match status" value="1"/>
</dbReference>
<comment type="caution">
    <text evidence="7">The sequence shown here is derived from an EMBL/GenBank/DDBJ whole genome shotgun (WGS) entry which is preliminary data.</text>
</comment>
<evidence type="ECO:0000313" key="8">
    <source>
        <dbReference type="Proteomes" id="UP001146793"/>
    </source>
</evidence>
<dbReference type="AlphaFoldDB" id="A0AAV7YEJ2"/>
<proteinExistence type="inferred from homology"/>
<dbReference type="Pfam" id="PF03227">
    <property type="entry name" value="GILT"/>
    <property type="match status" value="1"/>
</dbReference>
<dbReference type="PANTHER" id="PTHR13234">
    <property type="entry name" value="GAMMA-INTERFERON INDUCIBLE LYSOSOMAL THIOL REDUCTASE GILT"/>
    <property type="match status" value="1"/>
</dbReference>
<feature type="chain" id="PRO_5043776156" evidence="6">
    <location>
        <begin position="25"/>
        <end position="219"/>
    </location>
</feature>
<evidence type="ECO:0000313" key="7">
    <source>
        <dbReference type="EMBL" id="KAJ3428266.1"/>
    </source>
</evidence>
<organism evidence="7 8">
    <name type="scientific">Anaeramoeba flamelloides</name>
    <dbReference type="NCBI Taxonomy" id="1746091"/>
    <lineage>
        <taxon>Eukaryota</taxon>
        <taxon>Metamonada</taxon>
        <taxon>Anaeramoebidae</taxon>
        <taxon>Anaeramoeba</taxon>
    </lineage>
</organism>
<evidence type="ECO:0000256" key="1">
    <source>
        <dbReference type="ARBA" id="ARBA00004613"/>
    </source>
</evidence>
<evidence type="ECO:0000256" key="5">
    <source>
        <dbReference type="ARBA" id="ARBA00023180"/>
    </source>
</evidence>
<evidence type="ECO:0000256" key="6">
    <source>
        <dbReference type="SAM" id="SignalP"/>
    </source>
</evidence>
<sequence length="219" mass="25958">MQLFILWKDLFVLLIVCLFVHTKCFEKVSVNVVAASKCPDTTSWEDEVGYNLLYYLHEIVDLRIDYLASYEKNDNNYKFTCMHGENECIGNRYQLCAQKYFQEDWLYLKFIGCMNENRYSIPNNVEDCANNLLMDWDTLESCYQTESALLFADSIDSVNTDYDSSWVPTIFINHNLYCEWHKANCPNDWTGFREKICFEYQGTLPYNCNQFSEFRSRAL</sequence>
<gene>
    <name evidence="7" type="ORF">M0812_25898</name>
</gene>
<keyword evidence="4 6" id="KW-0732">Signal</keyword>
<keyword evidence="5" id="KW-0325">Glycoprotein</keyword>
<evidence type="ECO:0000256" key="3">
    <source>
        <dbReference type="ARBA" id="ARBA00022525"/>
    </source>
</evidence>
<protein>
    <submittedName>
        <fullName evidence="7">Gamma-interferon inducible lysosomal thiol reductase gilt</fullName>
    </submittedName>
</protein>
<comment type="subcellular location">
    <subcellularLocation>
        <location evidence="1">Secreted</location>
    </subcellularLocation>
</comment>
<evidence type="ECO:0000256" key="2">
    <source>
        <dbReference type="ARBA" id="ARBA00005679"/>
    </source>
</evidence>
<evidence type="ECO:0000256" key="4">
    <source>
        <dbReference type="ARBA" id="ARBA00022729"/>
    </source>
</evidence>
<comment type="similarity">
    <text evidence="2">Belongs to the GILT family.</text>
</comment>
<name>A0AAV7YEJ2_9EUKA</name>
<reference evidence="7" key="1">
    <citation type="submission" date="2022-08" db="EMBL/GenBank/DDBJ databases">
        <title>Novel sulphate-reducing endosymbionts in the free-living metamonad Anaeramoeba.</title>
        <authorList>
            <person name="Jerlstrom-Hultqvist J."/>
            <person name="Cepicka I."/>
            <person name="Gallot-Lavallee L."/>
            <person name="Salas-Leiva D."/>
            <person name="Curtis B.A."/>
            <person name="Zahonova K."/>
            <person name="Pipaliya S."/>
            <person name="Dacks J."/>
            <person name="Roger A.J."/>
        </authorList>
    </citation>
    <scope>NUCLEOTIDE SEQUENCE</scope>
    <source>
        <strain evidence="7">Busselton2</strain>
    </source>
</reference>